<keyword evidence="3" id="KW-1185">Reference proteome</keyword>
<gene>
    <name evidence="2" type="ORF">L1049_015433</name>
</gene>
<accession>A0AAP0RXK0</accession>
<dbReference type="SUPFAM" id="SSF81383">
    <property type="entry name" value="F-box domain"/>
    <property type="match status" value="1"/>
</dbReference>
<dbReference type="InterPro" id="IPR001810">
    <property type="entry name" value="F-box_dom"/>
</dbReference>
<reference evidence="2 3" key="1">
    <citation type="journal article" date="2024" name="Plant J.">
        <title>Genome sequences and population genomics reveal climatic adaptation and genomic divergence between two closely related sweetgum species.</title>
        <authorList>
            <person name="Xu W.Q."/>
            <person name="Ren C.Q."/>
            <person name="Zhang X.Y."/>
            <person name="Comes H.P."/>
            <person name="Liu X.H."/>
            <person name="Li Y.G."/>
            <person name="Kettle C.J."/>
            <person name="Jalonen R."/>
            <person name="Gaisberger H."/>
            <person name="Ma Y.Z."/>
            <person name="Qiu Y.X."/>
        </authorList>
    </citation>
    <scope>NUCLEOTIDE SEQUENCE [LARGE SCALE GENOMIC DNA]</scope>
    <source>
        <strain evidence="2">Hangzhou</strain>
    </source>
</reference>
<feature type="domain" description="F-box" evidence="1">
    <location>
        <begin position="7"/>
        <end position="48"/>
    </location>
</feature>
<protein>
    <recommendedName>
        <fullName evidence="1">F-box domain-containing protein</fullName>
    </recommendedName>
</protein>
<evidence type="ECO:0000313" key="2">
    <source>
        <dbReference type="EMBL" id="KAK9287025.1"/>
    </source>
</evidence>
<evidence type="ECO:0000313" key="3">
    <source>
        <dbReference type="Proteomes" id="UP001415857"/>
    </source>
</evidence>
<dbReference type="SMART" id="SM00256">
    <property type="entry name" value="FBOX"/>
    <property type="match status" value="1"/>
</dbReference>
<organism evidence="2 3">
    <name type="scientific">Liquidambar formosana</name>
    <name type="common">Formosan gum</name>
    <dbReference type="NCBI Taxonomy" id="63359"/>
    <lineage>
        <taxon>Eukaryota</taxon>
        <taxon>Viridiplantae</taxon>
        <taxon>Streptophyta</taxon>
        <taxon>Embryophyta</taxon>
        <taxon>Tracheophyta</taxon>
        <taxon>Spermatophyta</taxon>
        <taxon>Magnoliopsida</taxon>
        <taxon>eudicotyledons</taxon>
        <taxon>Gunneridae</taxon>
        <taxon>Pentapetalae</taxon>
        <taxon>Saxifragales</taxon>
        <taxon>Altingiaceae</taxon>
        <taxon>Liquidambar</taxon>
    </lineage>
</organism>
<evidence type="ECO:0000259" key="1">
    <source>
        <dbReference type="SMART" id="SM00256"/>
    </source>
</evidence>
<dbReference type="AlphaFoldDB" id="A0AAP0RXK0"/>
<sequence>MAKWSQLPKELLELIAQRLKTTFDILRFRSVCSSWRSSVPPKPRCLPYRFPSPPDDVIPDMAGDIFISKRTIFHLGFPENPEKIPQHHRLPIPTAG</sequence>
<dbReference type="PANTHER" id="PTHR47123:SF15">
    <property type="entry name" value="F-BOX PROTEIN SKIP23"/>
    <property type="match status" value="1"/>
</dbReference>
<dbReference type="Proteomes" id="UP001415857">
    <property type="component" value="Unassembled WGS sequence"/>
</dbReference>
<comment type="caution">
    <text evidence="2">The sequence shown here is derived from an EMBL/GenBank/DDBJ whole genome shotgun (WGS) entry which is preliminary data.</text>
</comment>
<dbReference type="EMBL" id="JBBPBK010000004">
    <property type="protein sequence ID" value="KAK9287025.1"/>
    <property type="molecule type" value="Genomic_DNA"/>
</dbReference>
<dbReference type="Pfam" id="PF00646">
    <property type="entry name" value="F-box"/>
    <property type="match status" value="1"/>
</dbReference>
<dbReference type="PANTHER" id="PTHR47123">
    <property type="entry name" value="F-BOX PROTEIN SKIP23"/>
    <property type="match status" value="1"/>
</dbReference>
<name>A0AAP0RXK0_LIQFO</name>
<proteinExistence type="predicted"/>
<dbReference type="InterPro" id="IPR036047">
    <property type="entry name" value="F-box-like_dom_sf"/>
</dbReference>
<dbReference type="InterPro" id="IPR051304">
    <property type="entry name" value="SCF_F-box_domain"/>
</dbReference>
<dbReference type="Gene3D" id="1.20.1280.50">
    <property type="match status" value="1"/>
</dbReference>